<evidence type="ECO:0000256" key="3">
    <source>
        <dbReference type="ARBA" id="ARBA00022833"/>
    </source>
</evidence>
<evidence type="ECO:0000256" key="1">
    <source>
        <dbReference type="ARBA" id="ARBA00022723"/>
    </source>
</evidence>
<accession>A0ABC8WFC8</accession>
<gene>
    <name evidence="7" type="ORF">URODEC1_LOCUS13306</name>
</gene>
<sequence length="140" mass="15976">MAPTSTSSSSSQSHRKRPELPLITCSKCGRHTIIELEVKKNDKGNRGRIFYKCPAHPNGCSFWFWEEEYVEELNAIAREKAKDEAMLVEEEKHIRPKNDELVDDIRALVCIGKEIVSLLKCFLFVFVCALSLAGYACVRR</sequence>
<keyword evidence="1" id="KW-0479">Metal-binding</keyword>
<dbReference type="AlphaFoldDB" id="A0ABC8WFC8"/>
<name>A0ABC8WFC8_9POAL</name>
<protein>
    <recommendedName>
        <fullName evidence="6">GRF-type domain-containing protein</fullName>
    </recommendedName>
</protein>
<evidence type="ECO:0000256" key="5">
    <source>
        <dbReference type="SAM" id="Phobius"/>
    </source>
</evidence>
<dbReference type="GO" id="GO:0008270">
    <property type="term" value="F:zinc ion binding"/>
    <property type="evidence" value="ECO:0007669"/>
    <property type="project" value="UniProtKB-KW"/>
</dbReference>
<feature type="transmembrane region" description="Helical" evidence="5">
    <location>
        <begin position="115"/>
        <end position="138"/>
    </location>
</feature>
<evidence type="ECO:0000313" key="8">
    <source>
        <dbReference type="Proteomes" id="UP001497457"/>
    </source>
</evidence>
<keyword evidence="5" id="KW-1133">Transmembrane helix</keyword>
<evidence type="ECO:0000256" key="4">
    <source>
        <dbReference type="PROSITE-ProRule" id="PRU01343"/>
    </source>
</evidence>
<dbReference type="PANTHER" id="PTHR33680">
    <property type="entry name" value="OS07G0190500 PROTEIN"/>
    <property type="match status" value="1"/>
</dbReference>
<keyword evidence="2 4" id="KW-0863">Zinc-finger</keyword>
<reference evidence="7" key="1">
    <citation type="submission" date="2024-10" db="EMBL/GenBank/DDBJ databases">
        <authorList>
            <person name="Ryan C."/>
        </authorList>
    </citation>
    <scope>NUCLEOTIDE SEQUENCE [LARGE SCALE GENOMIC DNA]</scope>
</reference>
<keyword evidence="3" id="KW-0862">Zinc</keyword>
<keyword evidence="5" id="KW-0812">Transmembrane</keyword>
<evidence type="ECO:0000256" key="2">
    <source>
        <dbReference type="ARBA" id="ARBA00022771"/>
    </source>
</evidence>
<evidence type="ECO:0000259" key="6">
    <source>
        <dbReference type="PROSITE" id="PS51999"/>
    </source>
</evidence>
<proteinExistence type="predicted"/>
<feature type="domain" description="GRF-type" evidence="6">
    <location>
        <begin position="25"/>
        <end position="69"/>
    </location>
</feature>
<dbReference type="Pfam" id="PF06839">
    <property type="entry name" value="Zn_ribbon_GRF"/>
    <property type="match status" value="1"/>
</dbReference>
<dbReference type="Proteomes" id="UP001497457">
    <property type="component" value="Chromosome 12b"/>
</dbReference>
<evidence type="ECO:0000313" key="7">
    <source>
        <dbReference type="EMBL" id="CAL4908793.1"/>
    </source>
</evidence>
<dbReference type="PANTHER" id="PTHR33680:SF7">
    <property type="entry name" value="OS02G0474200 PROTEIN"/>
    <property type="match status" value="1"/>
</dbReference>
<keyword evidence="5" id="KW-0472">Membrane</keyword>
<dbReference type="PROSITE" id="PS51999">
    <property type="entry name" value="ZF_GRF"/>
    <property type="match status" value="1"/>
</dbReference>
<keyword evidence="8" id="KW-1185">Reference proteome</keyword>
<organism evidence="7 8">
    <name type="scientific">Urochloa decumbens</name>
    <dbReference type="NCBI Taxonomy" id="240449"/>
    <lineage>
        <taxon>Eukaryota</taxon>
        <taxon>Viridiplantae</taxon>
        <taxon>Streptophyta</taxon>
        <taxon>Embryophyta</taxon>
        <taxon>Tracheophyta</taxon>
        <taxon>Spermatophyta</taxon>
        <taxon>Magnoliopsida</taxon>
        <taxon>Liliopsida</taxon>
        <taxon>Poales</taxon>
        <taxon>Poaceae</taxon>
        <taxon>PACMAD clade</taxon>
        <taxon>Panicoideae</taxon>
        <taxon>Panicodae</taxon>
        <taxon>Paniceae</taxon>
        <taxon>Melinidinae</taxon>
        <taxon>Urochloa</taxon>
    </lineage>
</organism>
<dbReference type="EMBL" id="OZ075122">
    <property type="protein sequence ID" value="CAL4908793.1"/>
    <property type="molecule type" value="Genomic_DNA"/>
</dbReference>
<dbReference type="InterPro" id="IPR010666">
    <property type="entry name" value="Znf_GRF"/>
</dbReference>